<name>K0INN2_NITGG</name>
<dbReference type="Proteomes" id="UP000008037">
    <property type="component" value="Chromosome"/>
</dbReference>
<evidence type="ECO:0000313" key="2">
    <source>
        <dbReference type="Proteomes" id="UP000008037"/>
    </source>
</evidence>
<dbReference type="BioCyc" id="CNIT1237085:G1324-2748-MONOMER"/>
<proteinExistence type="predicted"/>
<sequence>MNSGYPAEKANHWDIKCMQGEYEHFGVFWYRYGTPFDKEPVHGICFYFNDIPRKTVDELASFLQSKFGGQLLYRQARGFLQGSKEFADGKSVAILANELSLKFNAPVELTIEFEKATKEEIDQEAFKLPASKALPIPGPD</sequence>
<dbReference type="InParanoid" id="K0INN2"/>
<gene>
    <name evidence="1" type="ordered locus">Ngar_c27480</name>
</gene>
<protein>
    <submittedName>
        <fullName evidence="1">Uncharacterized protein</fullName>
    </submittedName>
</protein>
<evidence type="ECO:0000313" key="1">
    <source>
        <dbReference type="EMBL" id="AFU59669.1"/>
    </source>
</evidence>
<reference evidence="1 2" key="1">
    <citation type="journal article" date="2012" name="Environ. Microbiol.">
        <title>The genome of the ammonia-oxidizing Candidatus Nitrososphaera gargensis: insights into metabolic versatility and environmental adaptations.</title>
        <authorList>
            <person name="Spang A."/>
            <person name="Poehlein A."/>
            <person name="Offre P."/>
            <person name="Zumbragel S."/>
            <person name="Haider S."/>
            <person name="Rychlik N."/>
            <person name="Nowka B."/>
            <person name="Schmeisser C."/>
            <person name="Lebedeva E.V."/>
            <person name="Rattei T."/>
            <person name="Bohm C."/>
            <person name="Schmid M."/>
            <person name="Galushko A."/>
            <person name="Hatzenpichler R."/>
            <person name="Weinmaier T."/>
            <person name="Daniel R."/>
            <person name="Schleper C."/>
            <person name="Spieck E."/>
            <person name="Streit W."/>
            <person name="Wagner M."/>
        </authorList>
    </citation>
    <scope>NUCLEOTIDE SEQUENCE [LARGE SCALE GENOMIC DNA]</scope>
    <source>
        <strain evidence="2">Ga9.2</strain>
    </source>
</reference>
<dbReference type="HOGENOM" id="CLU_140803_0_0_2"/>
<keyword evidence="2" id="KW-1185">Reference proteome</keyword>
<accession>K0INN2</accession>
<dbReference type="AlphaFoldDB" id="K0INN2"/>
<dbReference type="KEGG" id="nga:Ngar_c27480"/>
<dbReference type="EMBL" id="CP002408">
    <property type="protein sequence ID" value="AFU59669.1"/>
    <property type="molecule type" value="Genomic_DNA"/>
</dbReference>
<organism evidence="1 2">
    <name type="scientific">Nitrososphaera gargensis (strain Ga9.2)</name>
    <dbReference type="NCBI Taxonomy" id="1237085"/>
    <lineage>
        <taxon>Archaea</taxon>
        <taxon>Nitrososphaerota</taxon>
        <taxon>Nitrososphaeria</taxon>
        <taxon>Nitrososphaerales</taxon>
        <taxon>Nitrososphaeraceae</taxon>
        <taxon>Nitrososphaera</taxon>
    </lineage>
</organism>